<dbReference type="InterPro" id="IPR035965">
    <property type="entry name" value="PAS-like_dom_sf"/>
</dbReference>
<proteinExistence type="predicted"/>
<evidence type="ECO:0000313" key="4">
    <source>
        <dbReference type="Proteomes" id="UP001597114"/>
    </source>
</evidence>
<dbReference type="Pfam" id="PF07228">
    <property type="entry name" value="SpoIIE"/>
    <property type="match status" value="1"/>
</dbReference>
<dbReference type="Proteomes" id="UP001597114">
    <property type="component" value="Unassembled WGS sequence"/>
</dbReference>
<dbReference type="SMART" id="SM00331">
    <property type="entry name" value="PP2C_SIG"/>
    <property type="match status" value="1"/>
</dbReference>
<dbReference type="InterPro" id="IPR001932">
    <property type="entry name" value="PPM-type_phosphatase-like_dom"/>
</dbReference>
<dbReference type="InterPro" id="IPR000700">
    <property type="entry name" value="PAS-assoc_C"/>
</dbReference>
<evidence type="ECO:0000313" key="3">
    <source>
        <dbReference type="EMBL" id="MFD1524590.1"/>
    </source>
</evidence>
<dbReference type="PANTHER" id="PTHR43156">
    <property type="entry name" value="STAGE II SPORULATION PROTEIN E-RELATED"/>
    <property type="match status" value="1"/>
</dbReference>
<feature type="domain" description="PAC" evidence="2">
    <location>
        <begin position="8"/>
        <end position="59"/>
    </location>
</feature>
<sequence>TAEPATVFIRTYRLRTVDGSYRWFRMRAVPVHSAGRVVEWVGTETDVDDRMRIRERLSVLAEATHAMNAALDPERELVALAEATVPQFADVCRVFLLDPDPLPPQGQVAEGAPAEGPLSGRRAVTRRAAGVPPIPASAERFTFPAEHPLVRCVRSGSPSLDTVPDTSGQWRVPQEQLQWGIDVEINSLLIAPVFSGGAVVAALMFLAGGDRSPYTADDLALVRELASRASAAVENAMAFQQSREVSLALQKAMLSEPPRYPGVEIEARYRPAAAQLQVGGDWYDAFTLPGGDLAVGVGDVEGHDLPAAAAMGQLRSMLRGLAHDSHAAPSVVLARLDRVLSGLEVTRFTTLVYGRLGISGGRAVFRWSNAGHPAPILVGPDGDARLLTSRVDLVLGLYPGTRRHDGVAEIPPGSTLLLYTDGLFERRRDHADAAGRALLDLVRRGVPLPLPEFCDHLVRGTIADTGDDIAVLALRVAESG</sequence>
<dbReference type="Gene3D" id="3.30.450.20">
    <property type="entry name" value="PAS domain"/>
    <property type="match status" value="1"/>
</dbReference>
<protein>
    <submittedName>
        <fullName evidence="3">SpoIIE family protein phosphatase</fullName>
    </submittedName>
</protein>
<reference evidence="4" key="1">
    <citation type="journal article" date="2019" name="Int. J. Syst. Evol. Microbiol.">
        <title>The Global Catalogue of Microorganisms (GCM) 10K type strain sequencing project: providing services to taxonomists for standard genome sequencing and annotation.</title>
        <authorList>
            <consortium name="The Broad Institute Genomics Platform"/>
            <consortium name="The Broad Institute Genome Sequencing Center for Infectious Disease"/>
            <person name="Wu L."/>
            <person name="Ma J."/>
        </authorList>
    </citation>
    <scope>NUCLEOTIDE SEQUENCE [LARGE SCALE GENOMIC DNA]</scope>
    <source>
        <strain evidence="4">CCM 7043</strain>
    </source>
</reference>
<dbReference type="InterPro" id="IPR003018">
    <property type="entry name" value="GAF"/>
</dbReference>
<dbReference type="InterPro" id="IPR029016">
    <property type="entry name" value="GAF-like_dom_sf"/>
</dbReference>
<dbReference type="SMART" id="SM00086">
    <property type="entry name" value="PAC"/>
    <property type="match status" value="1"/>
</dbReference>
<dbReference type="PROSITE" id="PS50113">
    <property type="entry name" value="PAC"/>
    <property type="match status" value="1"/>
</dbReference>
<dbReference type="Gene3D" id="3.30.450.40">
    <property type="match status" value="1"/>
</dbReference>
<dbReference type="InterPro" id="IPR001610">
    <property type="entry name" value="PAC"/>
</dbReference>
<dbReference type="RefSeq" id="WP_379659495.1">
    <property type="nucleotide sequence ID" value="NZ_JBHUCO010000088.1"/>
</dbReference>
<dbReference type="SMART" id="SM00065">
    <property type="entry name" value="GAF"/>
    <property type="match status" value="1"/>
</dbReference>
<dbReference type="InterPro" id="IPR036457">
    <property type="entry name" value="PPM-type-like_dom_sf"/>
</dbReference>
<dbReference type="InterPro" id="IPR052016">
    <property type="entry name" value="Bact_Sigma-Reg"/>
</dbReference>
<dbReference type="Pfam" id="PF13185">
    <property type="entry name" value="GAF_2"/>
    <property type="match status" value="1"/>
</dbReference>
<evidence type="ECO:0000259" key="2">
    <source>
        <dbReference type="PROSITE" id="PS50113"/>
    </source>
</evidence>
<keyword evidence="1" id="KW-0378">Hydrolase</keyword>
<comment type="caution">
    <text evidence="3">The sequence shown here is derived from an EMBL/GenBank/DDBJ whole genome shotgun (WGS) entry which is preliminary data.</text>
</comment>
<keyword evidence="4" id="KW-1185">Reference proteome</keyword>
<organism evidence="3 4">
    <name type="scientific">Pseudonocardia yunnanensis</name>
    <dbReference type="NCBI Taxonomy" id="58107"/>
    <lineage>
        <taxon>Bacteria</taxon>
        <taxon>Bacillati</taxon>
        <taxon>Actinomycetota</taxon>
        <taxon>Actinomycetes</taxon>
        <taxon>Pseudonocardiales</taxon>
        <taxon>Pseudonocardiaceae</taxon>
        <taxon>Pseudonocardia</taxon>
    </lineage>
</organism>
<evidence type="ECO:0000256" key="1">
    <source>
        <dbReference type="ARBA" id="ARBA00022801"/>
    </source>
</evidence>
<feature type="non-terminal residue" evidence="3">
    <location>
        <position position="1"/>
    </location>
</feature>
<accession>A0ABW4FCN6</accession>
<dbReference type="SUPFAM" id="SSF55785">
    <property type="entry name" value="PYP-like sensor domain (PAS domain)"/>
    <property type="match status" value="1"/>
</dbReference>
<dbReference type="SUPFAM" id="SSF81606">
    <property type="entry name" value="PP2C-like"/>
    <property type="match status" value="1"/>
</dbReference>
<dbReference type="EMBL" id="JBHUCO010000088">
    <property type="protein sequence ID" value="MFD1524590.1"/>
    <property type="molecule type" value="Genomic_DNA"/>
</dbReference>
<gene>
    <name evidence="3" type="ORF">ACFSJD_44405</name>
</gene>
<name>A0ABW4FCN6_9PSEU</name>
<dbReference type="Gene3D" id="3.60.40.10">
    <property type="entry name" value="PPM-type phosphatase domain"/>
    <property type="match status" value="1"/>
</dbReference>
<dbReference type="SUPFAM" id="SSF55781">
    <property type="entry name" value="GAF domain-like"/>
    <property type="match status" value="1"/>
</dbReference>
<dbReference type="PANTHER" id="PTHR43156:SF2">
    <property type="entry name" value="STAGE II SPORULATION PROTEIN E"/>
    <property type="match status" value="1"/>
</dbReference>